<feature type="domain" description="CheW-like" evidence="12">
    <location>
        <begin position="452"/>
        <end position="593"/>
    </location>
</feature>
<comment type="catalytic activity">
    <reaction evidence="1">
        <text>ATP + protein L-histidine = ADP + protein N-phospho-L-histidine.</text>
        <dbReference type="EC" id="2.7.13.3"/>
    </reaction>
</comment>
<feature type="domain" description="Histidine kinase" evidence="10">
    <location>
        <begin position="165"/>
        <end position="450"/>
    </location>
</feature>
<feature type="modified residue" description="Phosphohistidine" evidence="7">
    <location>
        <position position="44"/>
    </location>
</feature>
<evidence type="ECO:0000256" key="5">
    <source>
        <dbReference type="ARBA" id="ARBA00022777"/>
    </source>
</evidence>
<dbReference type="EMBL" id="BPQP01000038">
    <property type="protein sequence ID" value="GJD95502.1"/>
    <property type="molecule type" value="Genomic_DNA"/>
</dbReference>
<protein>
    <recommendedName>
        <fullName evidence="2">histidine kinase</fullName>
        <ecNumber evidence="2">2.7.13.3</ecNumber>
    </recommendedName>
</protein>
<dbReference type="GO" id="GO:0016301">
    <property type="term" value="F:kinase activity"/>
    <property type="evidence" value="ECO:0007669"/>
    <property type="project" value="UniProtKB-KW"/>
</dbReference>
<dbReference type="PROSITE" id="PS50851">
    <property type="entry name" value="CHEW"/>
    <property type="match status" value="1"/>
</dbReference>
<reference evidence="14" key="2">
    <citation type="submission" date="2021-08" db="EMBL/GenBank/DDBJ databases">
        <authorList>
            <person name="Tani A."/>
            <person name="Ola A."/>
            <person name="Ogura Y."/>
            <person name="Katsura K."/>
            <person name="Hayashi T."/>
        </authorList>
    </citation>
    <scope>NUCLEOTIDE SEQUENCE</scope>
    <source>
        <strain evidence="14">DSM 19015</strain>
    </source>
</reference>
<dbReference type="Pfam" id="PF02518">
    <property type="entry name" value="HATPase_c"/>
    <property type="match status" value="1"/>
</dbReference>
<dbReference type="Gene3D" id="3.40.50.2300">
    <property type="match status" value="1"/>
</dbReference>
<dbReference type="InterPro" id="IPR011006">
    <property type="entry name" value="CheY-like_superfamily"/>
</dbReference>
<dbReference type="Pfam" id="PF01584">
    <property type="entry name" value="CheW"/>
    <property type="match status" value="1"/>
</dbReference>
<dbReference type="InterPro" id="IPR001789">
    <property type="entry name" value="Sig_transdc_resp-reg_receiver"/>
</dbReference>
<evidence type="ECO:0000256" key="3">
    <source>
        <dbReference type="ARBA" id="ARBA00022553"/>
    </source>
</evidence>
<dbReference type="InterPro" id="IPR004358">
    <property type="entry name" value="Sig_transdc_His_kin-like_C"/>
</dbReference>
<evidence type="ECO:0000259" key="13">
    <source>
        <dbReference type="PROSITE" id="PS50894"/>
    </source>
</evidence>
<dbReference type="EC" id="2.7.13.3" evidence="2"/>
<feature type="domain" description="Response regulatory" evidence="11">
    <location>
        <begin position="616"/>
        <end position="734"/>
    </location>
</feature>
<feature type="region of interest" description="Disordered" evidence="9">
    <location>
        <begin position="117"/>
        <end position="150"/>
    </location>
</feature>
<reference evidence="14" key="1">
    <citation type="journal article" date="2021" name="Front. Microbiol.">
        <title>Comprehensive Comparative Genomics and Phenotyping of Methylobacterium Species.</title>
        <authorList>
            <person name="Alessa O."/>
            <person name="Ogura Y."/>
            <person name="Fujitani Y."/>
            <person name="Takami H."/>
            <person name="Hayashi T."/>
            <person name="Sahin N."/>
            <person name="Tani A."/>
        </authorList>
    </citation>
    <scope>NUCLEOTIDE SEQUENCE</scope>
    <source>
        <strain evidence="14">DSM 19015</strain>
    </source>
</reference>
<feature type="modified residue" description="4-aspartylphosphate" evidence="8">
    <location>
        <position position="667"/>
    </location>
</feature>
<evidence type="ECO:0000256" key="4">
    <source>
        <dbReference type="ARBA" id="ARBA00022679"/>
    </source>
</evidence>
<dbReference type="InterPro" id="IPR036061">
    <property type="entry name" value="CheW-like_dom_sf"/>
</dbReference>
<evidence type="ECO:0000256" key="7">
    <source>
        <dbReference type="PROSITE-ProRule" id="PRU00110"/>
    </source>
</evidence>
<feature type="compositionally biased region" description="Pro residues" evidence="9">
    <location>
        <begin position="138"/>
        <end position="148"/>
    </location>
</feature>
<dbReference type="PRINTS" id="PR00344">
    <property type="entry name" value="BCTRLSENSOR"/>
</dbReference>
<evidence type="ECO:0000259" key="10">
    <source>
        <dbReference type="PROSITE" id="PS50109"/>
    </source>
</evidence>
<dbReference type="CDD" id="cd00088">
    <property type="entry name" value="HPT"/>
    <property type="match status" value="1"/>
</dbReference>
<comment type="caution">
    <text evidence="14">The sequence shown here is derived from an EMBL/GenBank/DDBJ whole genome shotgun (WGS) entry which is preliminary data.</text>
</comment>
<feature type="domain" description="HPt" evidence="13">
    <location>
        <begin position="1"/>
        <end position="101"/>
    </location>
</feature>
<dbReference type="InterPro" id="IPR036641">
    <property type="entry name" value="HPT_dom_sf"/>
</dbReference>
<keyword evidence="5 14" id="KW-0418">Kinase</keyword>
<dbReference type="SUPFAM" id="SSF47226">
    <property type="entry name" value="Histidine-containing phosphotransfer domain, HPT domain"/>
    <property type="match status" value="1"/>
</dbReference>
<accession>A0ABQ4S138</accession>
<evidence type="ECO:0000256" key="1">
    <source>
        <dbReference type="ARBA" id="ARBA00000085"/>
    </source>
</evidence>
<dbReference type="SUPFAM" id="SSF52172">
    <property type="entry name" value="CheY-like"/>
    <property type="match status" value="1"/>
</dbReference>
<dbReference type="Gene3D" id="2.30.30.40">
    <property type="entry name" value="SH3 Domains"/>
    <property type="match status" value="1"/>
</dbReference>
<proteinExistence type="predicted"/>
<dbReference type="SMART" id="SM00260">
    <property type="entry name" value="CheW"/>
    <property type="match status" value="1"/>
</dbReference>
<sequence>MDIRQQLLAAFAIEYREHVDAIRAALAGGEGRPPDWGDIFRRAHSLKGAARAVDLPRIEAIAHRLESLFERIASGTAALDRETTAAVHLALDRIETHASGGASGDETEDALASLDDRDGGAAQRSAPAPVQRDRPGDAAPPQPEPPPEASQLLRVPADAVEALTRATHELASALGGESTVAEGLARISASARDLARSVERLRGDNGGQTGKRQPKAVTSADLRAFETGLLALARDAVELARTRAGTAAAIDGAVSRVRGEAERLALVPVETAFGGFARALREMARDEGREIDIALRGLDLPVDRGTLQVLKDPVLHALRNALSHGAEPPESRRRQGKPPALSISLDVAVRGGRLRLTVQDDGRGPDLAAIEASARRRNLLAPGEATDSERLLALVFEPGFSTAPTIDTLSGRGIGLAVVAEAVRKLGGSVRLAPRQPWGTSLEMILPLSAARRSMLLVEAGAATYALPSGAAERLLRLREADVEVVMGRRVVRLGATGEATETLPVIELGHLIGRDGASVPATDGIVVGVLVRAGGRRCVLAVDRLQDVHTLLVLPPPPIGADPRLIAGTVILGEDTPCLVLDPDGVIERAAEGAAPAAELRSETWGTTAPARRSTILVVDDSITTRTLEKGILEAAGYRVVVCVDGQDALDRLRAGIEPVDLVVADVEMPRLDGFGLVEALRAEAAFARLPVILMTSRGDAEDVARGLALGADAYLTKQTFDQRQLLDTIGQLL</sequence>
<dbReference type="PANTHER" id="PTHR43395">
    <property type="entry name" value="SENSOR HISTIDINE KINASE CHEA"/>
    <property type="match status" value="1"/>
</dbReference>
<dbReference type="SMART" id="SM00073">
    <property type="entry name" value="HPT"/>
    <property type="match status" value="1"/>
</dbReference>
<evidence type="ECO:0000259" key="11">
    <source>
        <dbReference type="PROSITE" id="PS50110"/>
    </source>
</evidence>
<dbReference type="SUPFAM" id="SSF50341">
    <property type="entry name" value="CheW-like"/>
    <property type="match status" value="1"/>
</dbReference>
<keyword evidence="6" id="KW-0902">Two-component regulatory system</keyword>
<dbReference type="PROSITE" id="PS50894">
    <property type="entry name" value="HPT"/>
    <property type="match status" value="1"/>
</dbReference>
<evidence type="ECO:0000256" key="8">
    <source>
        <dbReference type="PROSITE-ProRule" id="PRU00169"/>
    </source>
</evidence>
<dbReference type="PANTHER" id="PTHR43395:SF1">
    <property type="entry name" value="CHEMOTAXIS PROTEIN CHEA"/>
    <property type="match status" value="1"/>
</dbReference>
<dbReference type="InterPro" id="IPR003594">
    <property type="entry name" value="HATPase_dom"/>
</dbReference>
<organism evidence="14 15">
    <name type="scientific">Methylobacterium iners</name>
    <dbReference type="NCBI Taxonomy" id="418707"/>
    <lineage>
        <taxon>Bacteria</taxon>
        <taxon>Pseudomonadati</taxon>
        <taxon>Pseudomonadota</taxon>
        <taxon>Alphaproteobacteria</taxon>
        <taxon>Hyphomicrobiales</taxon>
        <taxon>Methylobacteriaceae</taxon>
        <taxon>Methylobacterium</taxon>
    </lineage>
</organism>
<keyword evidence="3 8" id="KW-0597">Phosphoprotein</keyword>
<evidence type="ECO:0000313" key="14">
    <source>
        <dbReference type="EMBL" id="GJD95502.1"/>
    </source>
</evidence>
<dbReference type="InterPro" id="IPR036890">
    <property type="entry name" value="HATPase_C_sf"/>
</dbReference>
<dbReference type="SMART" id="SM00387">
    <property type="entry name" value="HATPase_c"/>
    <property type="match status" value="1"/>
</dbReference>
<dbReference type="Pfam" id="PF01627">
    <property type="entry name" value="Hpt"/>
    <property type="match status" value="1"/>
</dbReference>
<evidence type="ECO:0000259" key="12">
    <source>
        <dbReference type="PROSITE" id="PS50851"/>
    </source>
</evidence>
<keyword evidence="15" id="KW-1185">Reference proteome</keyword>
<name>A0ABQ4S138_9HYPH</name>
<dbReference type="Pfam" id="PF00072">
    <property type="entry name" value="Response_reg"/>
    <property type="match status" value="1"/>
</dbReference>
<dbReference type="PROSITE" id="PS50109">
    <property type="entry name" value="HIS_KIN"/>
    <property type="match status" value="1"/>
</dbReference>
<dbReference type="RefSeq" id="WP_238244644.1">
    <property type="nucleotide sequence ID" value="NZ_BPQP01000038.1"/>
</dbReference>
<evidence type="ECO:0000313" key="15">
    <source>
        <dbReference type="Proteomes" id="UP001055125"/>
    </source>
</evidence>
<dbReference type="Gene3D" id="1.20.120.160">
    <property type="entry name" value="HPT domain"/>
    <property type="match status" value="1"/>
</dbReference>
<evidence type="ECO:0000256" key="6">
    <source>
        <dbReference type="ARBA" id="ARBA00023012"/>
    </source>
</evidence>
<gene>
    <name evidence="14" type="primary">rcsC_22</name>
    <name evidence="14" type="ORF">OCOJLMKI_2715</name>
</gene>
<dbReference type="SUPFAM" id="SSF55874">
    <property type="entry name" value="ATPase domain of HSP90 chaperone/DNA topoisomerase II/histidine kinase"/>
    <property type="match status" value="1"/>
</dbReference>
<evidence type="ECO:0000256" key="2">
    <source>
        <dbReference type="ARBA" id="ARBA00012438"/>
    </source>
</evidence>
<keyword evidence="4" id="KW-0808">Transferase</keyword>
<dbReference type="InterPro" id="IPR005467">
    <property type="entry name" value="His_kinase_dom"/>
</dbReference>
<evidence type="ECO:0000256" key="9">
    <source>
        <dbReference type="SAM" id="MobiDB-lite"/>
    </source>
</evidence>
<dbReference type="InterPro" id="IPR051315">
    <property type="entry name" value="Bact_Chemotaxis_CheA"/>
</dbReference>
<dbReference type="Gene3D" id="3.30.565.10">
    <property type="entry name" value="Histidine kinase-like ATPase, C-terminal domain"/>
    <property type="match status" value="1"/>
</dbReference>
<dbReference type="Proteomes" id="UP001055125">
    <property type="component" value="Unassembled WGS sequence"/>
</dbReference>
<dbReference type="InterPro" id="IPR008207">
    <property type="entry name" value="Sig_transdc_His_kin_Hpt_dom"/>
</dbReference>
<dbReference type="InterPro" id="IPR002545">
    <property type="entry name" value="CheW-lke_dom"/>
</dbReference>
<dbReference type="PROSITE" id="PS50110">
    <property type="entry name" value="RESPONSE_REGULATORY"/>
    <property type="match status" value="1"/>
</dbReference>
<dbReference type="SMART" id="SM00448">
    <property type="entry name" value="REC"/>
    <property type="match status" value="1"/>
</dbReference>